<gene>
    <name evidence="3" type="ORF">ACFPQ3_06255</name>
</gene>
<dbReference type="InterPro" id="IPR005545">
    <property type="entry name" value="YCII"/>
</dbReference>
<reference evidence="4" key="1">
    <citation type="journal article" date="2019" name="Int. J. Syst. Evol. Microbiol.">
        <title>The Global Catalogue of Microorganisms (GCM) 10K type strain sequencing project: providing services to taxonomists for standard genome sequencing and annotation.</title>
        <authorList>
            <consortium name="The Broad Institute Genomics Platform"/>
            <consortium name="The Broad Institute Genome Sequencing Center for Infectious Disease"/>
            <person name="Wu L."/>
            <person name="Ma J."/>
        </authorList>
    </citation>
    <scope>NUCLEOTIDE SEQUENCE [LARGE SCALE GENOMIC DNA]</scope>
    <source>
        <strain evidence="4">DT43</strain>
    </source>
</reference>
<sequence length="96" mass="10555">MFLITITINSGQVPTEQAEELLANHRAWFTSQFEAGHFKIVGPLKDKGMAGIVIAKVASREALDEIIAQDAYYPDLARYDVAEFKANLVANDITGD</sequence>
<accession>A0ABW0UGX4</accession>
<dbReference type="Pfam" id="PF03795">
    <property type="entry name" value="YCII"/>
    <property type="match status" value="1"/>
</dbReference>
<dbReference type="InterPro" id="IPR011008">
    <property type="entry name" value="Dimeric_a/b-barrel"/>
</dbReference>
<dbReference type="PANTHER" id="PTHR37828">
    <property type="entry name" value="GSR2449 PROTEIN"/>
    <property type="match status" value="1"/>
</dbReference>
<protein>
    <submittedName>
        <fullName evidence="3">YciI family protein</fullName>
    </submittedName>
</protein>
<name>A0ABW0UGX4_9STRE</name>
<keyword evidence="4" id="KW-1185">Reference proteome</keyword>
<feature type="domain" description="YCII-related" evidence="2">
    <location>
        <begin position="2"/>
        <end position="85"/>
    </location>
</feature>
<dbReference type="SUPFAM" id="SSF54909">
    <property type="entry name" value="Dimeric alpha+beta barrel"/>
    <property type="match status" value="1"/>
</dbReference>
<evidence type="ECO:0000256" key="1">
    <source>
        <dbReference type="ARBA" id="ARBA00007689"/>
    </source>
</evidence>
<dbReference type="PANTHER" id="PTHR37828:SF1">
    <property type="entry name" value="YCII-RELATED DOMAIN-CONTAINING PROTEIN"/>
    <property type="match status" value="1"/>
</dbReference>
<dbReference type="EMBL" id="JBHSOJ010000016">
    <property type="protein sequence ID" value="MFC5631186.1"/>
    <property type="molecule type" value="Genomic_DNA"/>
</dbReference>
<dbReference type="RefSeq" id="WP_156805315.1">
    <property type="nucleotide sequence ID" value="NZ_JBHSOJ010000016.1"/>
</dbReference>
<proteinExistence type="inferred from homology"/>
<comment type="similarity">
    <text evidence="1">Belongs to the YciI family.</text>
</comment>
<evidence type="ECO:0000259" key="2">
    <source>
        <dbReference type="Pfam" id="PF03795"/>
    </source>
</evidence>
<evidence type="ECO:0000313" key="4">
    <source>
        <dbReference type="Proteomes" id="UP001596110"/>
    </source>
</evidence>
<organism evidence="3 4">
    <name type="scientific">Streptococcus caledonicus</name>
    <dbReference type="NCBI Taxonomy" id="2614158"/>
    <lineage>
        <taxon>Bacteria</taxon>
        <taxon>Bacillati</taxon>
        <taxon>Bacillota</taxon>
        <taxon>Bacilli</taxon>
        <taxon>Lactobacillales</taxon>
        <taxon>Streptococcaceae</taxon>
        <taxon>Streptococcus</taxon>
    </lineage>
</organism>
<dbReference type="Proteomes" id="UP001596110">
    <property type="component" value="Unassembled WGS sequence"/>
</dbReference>
<comment type="caution">
    <text evidence="3">The sequence shown here is derived from an EMBL/GenBank/DDBJ whole genome shotgun (WGS) entry which is preliminary data.</text>
</comment>
<evidence type="ECO:0000313" key="3">
    <source>
        <dbReference type="EMBL" id="MFC5631186.1"/>
    </source>
</evidence>
<dbReference type="Gene3D" id="3.30.70.1060">
    <property type="entry name" value="Dimeric alpha+beta barrel"/>
    <property type="match status" value="1"/>
</dbReference>